<dbReference type="Pfam" id="PF00078">
    <property type="entry name" value="RVT_1"/>
    <property type="match status" value="1"/>
</dbReference>
<sequence>MNICNLLQYNSVVNDSHGRILDLVFSNSNLTVNACSSSLVPEDPHHRALTTIAEFVQLHTIKPRSFVRYFYHDGDFTSICSNLDAIDWHFEIGSRSIEDALSFLYNTIYTLRDRYVTSKLVTPSRKYPLWYKRPLIKMIREKAKYHNKYKKYGNSYDRDSFILLRDRVRIMEQSMYNTYIKNIENSIKKDPRAFWSYVKSKNNSNSYPAVLEYGTRSSDQGDEICNFFSEYFYSTFLDNRQASGQPTPSSTYPSDCSSTADIGEIEVLERNVFNLLKTLDLNKSAGPDNIPAIFIVNCAKSLVVPLSLLYRRSLTEGIVPSIWKTAFITPIHKKGPKNRVENYRPISKLCLFAKILEKIVYGQLYSAIKHDFLQQQHGFLRGRSTTSNLLLCVDYLTQYMSIPSQVDIIYTDYSKCFDRIDHLVLLEKLKRIGIRGNLFRWFSSYVQNRCQTVVLSGYSSSPMCIPSGVPQGSLLGPLLFNIFINDISSCFIYSKILLYADDMKILHSVKNADDAHHLQDDLNRFQNYCILNKLDLNVSKCYVCSFTRKPTKLIFNYTLLNLPLTRVDKIKDLGVIFDSKLLFDEHINNIVKKASRALGFVFRMSSEFKSVKTFKILYCSYVRSHLEYASQVWNPHYGTYTSRIESIQRKFLHYLQYRARIFLPNYKVRCKKFHLLPLFERRYSADLNYLLNVANGSVDCPDLLAQLQLRTNVAALREPDTLHVPFARTNYRQNSFMIRASKSFNNLLKTNKDIDLFNTAASKLKRIINNKFFGSNDKTGSCAVAVKH</sequence>
<dbReference type="InterPro" id="IPR043502">
    <property type="entry name" value="DNA/RNA_pol_sf"/>
</dbReference>
<accession>A0ABR3HZ28</accession>
<proteinExistence type="predicted"/>
<dbReference type="CDD" id="cd01650">
    <property type="entry name" value="RT_nLTR_like"/>
    <property type="match status" value="1"/>
</dbReference>
<organism evidence="2 3">
    <name type="scientific">Loxostege sticticalis</name>
    <name type="common">Beet webworm moth</name>
    <dbReference type="NCBI Taxonomy" id="481309"/>
    <lineage>
        <taxon>Eukaryota</taxon>
        <taxon>Metazoa</taxon>
        <taxon>Ecdysozoa</taxon>
        <taxon>Arthropoda</taxon>
        <taxon>Hexapoda</taxon>
        <taxon>Insecta</taxon>
        <taxon>Pterygota</taxon>
        <taxon>Neoptera</taxon>
        <taxon>Endopterygota</taxon>
        <taxon>Lepidoptera</taxon>
        <taxon>Glossata</taxon>
        <taxon>Ditrysia</taxon>
        <taxon>Pyraloidea</taxon>
        <taxon>Crambidae</taxon>
        <taxon>Pyraustinae</taxon>
        <taxon>Loxostege</taxon>
    </lineage>
</organism>
<evidence type="ECO:0000259" key="1">
    <source>
        <dbReference type="PROSITE" id="PS50878"/>
    </source>
</evidence>
<gene>
    <name evidence="2" type="ORF">ABMA27_001603</name>
</gene>
<evidence type="ECO:0000313" key="2">
    <source>
        <dbReference type="EMBL" id="KAL0881825.1"/>
    </source>
</evidence>
<dbReference type="PANTHER" id="PTHR33332">
    <property type="entry name" value="REVERSE TRANSCRIPTASE DOMAIN-CONTAINING PROTEIN"/>
    <property type="match status" value="1"/>
</dbReference>
<evidence type="ECO:0000313" key="3">
    <source>
        <dbReference type="Proteomes" id="UP001549920"/>
    </source>
</evidence>
<keyword evidence="3" id="KW-1185">Reference proteome</keyword>
<dbReference type="Proteomes" id="UP001549920">
    <property type="component" value="Unassembled WGS sequence"/>
</dbReference>
<comment type="caution">
    <text evidence="2">The sequence shown here is derived from an EMBL/GenBank/DDBJ whole genome shotgun (WGS) entry which is preliminary data.</text>
</comment>
<dbReference type="PROSITE" id="PS50878">
    <property type="entry name" value="RT_POL"/>
    <property type="match status" value="1"/>
</dbReference>
<name>A0ABR3HZ28_LOXSC</name>
<protein>
    <recommendedName>
        <fullName evidence="1">Reverse transcriptase domain-containing protein</fullName>
    </recommendedName>
</protein>
<dbReference type="SUPFAM" id="SSF56672">
    <property type="entry name" value="DNA/RNA polymerases"/>
    <property type="match status" value="1"/>
</dbReference>
<dbReference type="InterPro" id="IPR000477">
    <property type="entry name" value="RT_dom"/>
</dbReference>
<feature type="domain" description="Reverse transcriptase" evidence="1">
    <location>
        <begin position="312"/>
        <end position="559"/>
    </location>
</feature>
<reference evidence="2 3" key="1">
    <citation type="submission" date="2024-06" db="EMBL/GenBank/DDBJ databases">
        <title>A chromosome-level genome assembly of beet webworm, Loxostege sticticalis.</title>
        <authorList>
            <person name="Zhang Y."/>
        </authorList>
    </citation>
    <scope>NUCLEOTIDE SEQUENCE [LARGE SCALE GENOMIC DNA]</scope>
    <source>
        <strain evidence="2">AQ026</strain>
        <tissue evidence="2">Whole body</tissue>
    </source>
</reference>
<dbReference type="EMBL" id="JBEUOH010000011">
    <property type="protein sequence ID" value="KAL0881825.1"/>
    <property type="molecule type" value="Genomic_DNA"/>
</dbReference>